<evidence type="ECO:0000256" key="8">
    <source>
        <dbReference type="ARBA" id="ARBA00022840"/>
    </source>
</evidence>
<dbReference type="GO" id="GO:0006235">
    <property type="term" value="P:dTTP biosynthetic process"/>
    <property type="evidence" value="ECO:0007669"/>
    <property type="project" value="UniProtKB-UniRule"/>
</dbReference>
<comment type="caution">
    <text evidence="14">The sequence shown here is derived from an EMBL/GenBank/DDBJ whole genome shotgun (WGS) entry which is preliminary data.</text>
</comment>
<reference evidence="15" key="1">
    <citation type="submission" date="2018-08" db="EMBL/GenBank/DDBJ databases">
        <authorList>
            <person name="Kim S.-J."/>
            <person name="Jung G.-Y."/>
        </authorList>
    </citation>
    <scope>NUCLEOTIDE SEQUENCE [LARGE SCALE GENOMIC DNA]</scope>
    <source>
        <strain evidence="15">GY_G</strain>
    </source>
</reference>
<keyword evidence="4 12" id="KW-0808">Transferase</keyword>
<dbReference type="NCBIfam" id="TIGR00041">
    <property type="entry name" value="DTMP_kinase"/>
    <property type="match status" value="1"/>
</dbReference>
<dbReference type="GO" id="GO:0005524">
    <property type="term" value="F:ATP binding"/>
    <property type="evidence" value="ECO:0007669"/>
    <property type="project" value="UniProtKB-UniRule"/>
</dbReference>
<evidence type="ECO:0000256" key="4">
    <source>
        <dbReference type="ARBA" id="ARBA00022679"/>
    </source>
</evidence>
<evidence type="ECO:0000256" key="2">
    <source>
        <dbReference type="ARBA" id="ARBA00012980"/>
    </source>
</evidence>
<feature type="domain" description="Thymidylate kinase-like" evidence="13">
    <location>
        <begin position="9"/>
        <end position="199"/>
    </location>
</feature>
<name>A0A371BGX6_9SPHN</name>
<dbReference type="InterPro" id="IPR027417">
    <property type="entry name" value="P-loop_NTPase"/>
</dbReference>
<proteinExistence type="inferred from homology"/>
<dbReference type="GO" id="GO:0005829">
    <property type="term" value="C:cytosol"/>
    <property type="evidence" value="ECO:0007669"/>
    <property type="project" value="TreeGrafter"/>
</dbReference>
<evidence type="ECO:0000256" key="7">
    <source>
        <dbReference type="ARBA" id="ARBA00022777"/>
    </source>
</evidence>
<dbReference type="AlphaFoldDB" id="A0A371BGX6"/>
<dbReference type="EC" id="2.7.4.9" evidence="2 12"/>
<evidence type="ECO:0000256" key="5">
    <source>
        <dbReference type="ARBA" id="ARBA00022727"/>
    </source>
</evidence>
<evidence type="ECO:0000256" key="3">
    <source>
        <dbReference type="ARBA" id="ARBA00017144"/>
    </source>
</evidence>
<dbReference type="PROSITE" id="PS01331">
    <property type="entry name" value="THYMIDYLATE_KINASE"/>
    <property type="match status" value="1"/>
</dbReference>
<accession>A0A371BGX6</accession>
<keyword evidence="6 12" id="KW-0547">Nucleotide-binding</keyword>
<dbReference type="PANTHER" id="PTHR10344">
    <property type="entry name" value="THYMIDYLATE KINASE"/>
    <property type="match status" value="1"/>
</dbReference>
<dbReference type="EMBL" id="QRGP01000001">
    <property type="protein sequence ID" value="RDV06852.1"/>
    <property type="molecule type" value="Genomic_DNA"/>
</dbReference>
<dbReference type="CDD" id="cd01672">
    <property type="entry name" value="TMPK"/>
    <property type="match status" value="1"/>
</dbReference>
<dbReference type="PANTHER" id="PTHR10344:SF4">
    <property type="entry name" value="UMP-CMP KINASE 2, MITOCHONDRIAL"/>
    <property type="match status" value="1"/>
</dbReference>
<dbReference type="RefSeq" id="WP_115548399.1">
    <property type="nucleotide sequence ID" value="NZ_QRGP01000001.1"/>
</dbReference>
<dbReference type="HAMAP" id="MF_00165">
    <property type="entry name" value="Thymidylate_kinase"/>
    <property type="match status" value="1"/>
</dbReference>
<evidence type="ECO:0000256" key="9">
    <source>
        <dbReference type="ARBA" id="ARBA00029962"/>
    </source>
</evidence>
<dbReference type="GO" id="GO:0006233">
    <property type="term" value="P:dTDP biosynthetic process"/>
    <property type="evidence" value="ECO:0007669"/>
    <property type="project" value="InterPro"/>
</dbReference>
<evidence type="ECO:0000259" key="13">
    <source>
        <dbReference type="Pfam" id="PF02223"/>
    </source>
</evidence>
<dbReference type="FunFam" id="3.40.50.300:FF:000225">
    <property type="entry name" value="Thymidylate kinase"/>
    <property type="match status" value="1"/>
</dbReference>
<dbReference type="GO" id="GO:0006227">
    <property type="term" value="P:dUDP biosynthetic process"/>
    <property type="evidence" value="ECO:0007669"/>
    <property type="project" value="TreeGrafter"/>
</dbReference>
<evidence type="ECO:0000313" key="14">
    <source>
        <dbReference type="EMBL" id="RDV06852.1"/>
    </source>
</evidence>
<dbReference type="InterPro" id="IPR039430">
    <property type="entry name" value="Thymidylate_kin-like_dom"/>
</dbReference>
<dbReference type="GO" id="GO:0004798">
    <property type="term" value="F:dTMP kinase activity"/>
    <property type="evidence" value="ECO:0007669"/>
    <property type="project" value="UniProtKB-UniRule"/>
</dbReference>
<evidence type="ECO:0000256" key="11">
    <source>
        <dbReference type="ARBA" id="ARBA00057735"/>
    </source>
</evidence>
<dbReference type="Gene3D" id="3.40.50.300">
    <property type="entry name" value="P-loop containing nucleotide triphosphate hydrolases"/>
    <property type="match status" value="1"/>
</dbReference>
<comment type="similarity">
    <text evidence="1 12">Belongs to the thymidylate kinase family.</text>
</comment>
<evidence type="ECO:0000256" key="12">
    <source>
        <dbReference type="HAMAP-Rule" id="MF_00165"/>
    </source>
</evidence>
<evidence type="ECO:0000256" key="1">
    <source>
        <dbReference type="ARBA" id="ARBA00009776"/>
    </source>
</evidence>
<keyword evidence="7 12" id="KW-0418">Kinase</keyword>
<feature type="binding site" evidence="12">
    <location>
        <begin position="11"/>
        <end position="18"/>
    </location>
    <ligand>
        <name>ATP</name>
        <dbReference type="ChEBI" id="CHEBI:30616"/>
    </ligand>
</feature>
<protein>
    <recommendedName>
        <fullName evidence="3 12">Thymidylate kinase</fullName>
        <ecNumber evidence="2 12">2.7.4.9</ecNumber>
    </recommendedName>
    <alternativeName>
        <fullName evidence="9 12">dTMP kinase</fullName>
    </alternativeName>
</protein>
<keyword evidence="15" id="KW-1185">Reference proteome</keyword>
<evidence type="ECO:0000256" key="10">
    <source>
        <dbReference type="ARBA" id="ARBA00048743"/>
    </source>
</evidence>
<dbReference type="Pfam" id="PF02223">
    <property type="entry name" value="Thymidylate_kin"/>
    <property type="match status" value="1"/>
</dbReference>
<comment type="function">
    <text evidence="11 12">Phosphorylation of dTMP to form dTDP in both de novo and salvage pathways of dTTP synthesis.</text>
</comment>
<keyword evidence="8 12" id="KW-0067">ATP-binding</keyword>
<dbReference type="Proteomes" id="UP000263833">
    <property type="component" value="Unassembled WGS sequence"/>
</dbReference>
<gene>
    <name evidence="12 14" type="primary">tmk</name>
    <name evidence="14" type="ORF">DXH95_05490</name>
</gene>
<dbReference type="InterPro" id="IPR018094">
    <property type="entry name" value="Thymidylate_kinase"/>
</dbReference>
<dbReference type="OrthoDB" id="9774907at2"/>
<evidence type="ECO:0000256" key="6">
    <source>
        <dbReference type="ARBA" id="ARBA00022741"/>
    </source>
</evidence>
<sequence length="210" mass="22212">MREGVFISIEGGEGAGKSTQISALAAYLRARGIDVVLTREPGGTEGAEAIRNLLLGGADDRWGKAGEALLFAAARSDHVEKLIKPALAAGKWVISDRYVDSSRAYQGASLGLGDADIMTLHAIGSGGLLPQRTLVLDLPPDVAAQRLQQRDAGVSDRIGGRSSEFHAKVRAAFLQIAEQEQERVRIINADETAESVTQSLVAELSGLLPE</sequence>
<organism evidence="14 15">
    <name type="scientific">Sphingorhabdus pulchriflava</name>
    <dbReference type="NCBI Taxonomy" id="2292257"/>
    <lineage>
        <taxon>Bacteria</taxon>
        <taxon>Pseudomonadati</taxon>
        <taxon>Pseudomonadota</taxon>
        <taxon>Alphaproteobacteria</taxon>
        <taxon>Sphingomonadales</taxon>
        <taxon>Sphingomonadaceae</taxon>
        <taxon>Sphingorhabdus</taxon>
    </lineage>
</organism>
<dbReference type="InterPro" id="IPR018095">
    <property type="entry name" value="Thymidylate_kin_CS"/>
</dbReference>
<dbReference type="SUPFAM" id="SSF52540">
    <property type="entry name" value="P-loop containing nucleoside triphosphate hydrolases"/>
    <property type="match status" value="1"/>
</dbReference>
<keyword evidence="5 12" id="KW-0545">Nucleotide biosynthesis</keyword>
<comment type="catalytic activity">
    <reaction evidence="10 12">
        <text>dTMP + ATP = dTDP + ADP</text>
        <dbReference type="Rhea" id="RHEA:13517"/>
        <dbReference type="ChEBI" id="CHEBI:30616"/>
        <dbReference type="ChEBI" id="CHEBI:58369"/>
        <dbReference type="ChEBI" id="CHEBI:63528"/>
        <dbReference type="ChEBI" id="CHEBI:456216"/>
        <dbReference type="EC" id="2.7.4.9"/>
    </reaction>
</comment>
<evidence type="ECO:0000313" key="15">
    <source>
        <dbReference type="Proteomes" id="UP000263833"/>
    </source>
</evidence>